<accession>A0ABT7N1Z8</accession>
<dbReference type="RefSeq" id="WP_286289696.1">
    <property type="nucleotide sequence ID" value="NZ_JASXSZ010000005.1"/>
</dbReference>
<evidence type="ECO:0000256" key="1">
    <source>
        <dbReference type="SAM" id="Coils"/>
    </source>
</evidence>
<keyword evidence="4" id="KW-1185">Reference proteome</keyword>
<keyword evidence="1" id="KW-0175">Coiled coil</keyword>
<evidence type="ECO:0000313" key="4">
    <source>
        <dbReference type="Proteomes" id="UP001235064"/>
    </source>
</evidence>
<feature type="transmembrane region" description="Helical" evidence="2">
    <location>
        <begin position="132"/>
        <end position="153"/>
    </location>
</feature>
<organism evidence="3 4">
    <name type="scientific">Microbacterium candidum</name>
    <dbReference type="NCBI Taxonomy" id="3041922"/>
    <lineage>
        <taxon>Bacteria</taxon>
        <taxon>Bacillati</taxon>
        <taxon>Actinomycetota</taxon>
        <taxon>Actinomycetes</taxon>
        <taxon>Micrococcales</taxon>
        <taxon>Microbacteriaceae</taxon>
        <taxon>Microbacterium</taxon>
    </lineage>
</organism>
<evidence type="ECO:0000256" key="2">
    <source>
        <dbReference type="SAM" id="Phobius"/>
    </source>
</evidence>
<gene>
    <name evidence="3" type="ORF">QSV35_15455</name>
</gene>
<name>A0ABT7N1Z8_9MICO</name>
<dbReference type="Proteomes" id="UP001235064">
    <property type="component" value="Unassembled WGS sequence"/>
</dbReference>
<feature type="coiled-coil region" evidence="1">
    <location>
        <begin position="2"/>
        <end position="29"/>
    </location>
</feature>
<proteinExistence type="predicted"/>
<protein>
    <submittedName>
        <fullName evidence="3">Uncharacterized protein</fullName>
    </submittedName>
</protein>
<sequence length="159" mass="17230">MATFTEAQLETASAQLDLLNTELDTALATQSSTSSAIDSRAGLLTGASAILGTVQVTATSSPWLSIALILTGLAIAVGLFVVWQRWDYALELPKVELMLLSRTPKEALYRLIQEKQWVLATRQGGVERRARWLFAGYVVLALSLVAWLVLSFIPGGIPK</sequence>
<keyword evidence="2" id="KW-0472">Membrane</keyword>
<keyword evidence="2" id="KW-0812">Transmembrane</keyword>
<reference evidence="3 4" key="1">
    <citation type="submission" date="2023-06" db="EMBL/GenBank/DDBJ databases">
        <title>Microbacterium sp. nov., isolated from a waste landfill.</title>
        <authorList>
            <person name="Wen W."/>
        </authorList>
    </citation>
    <scope>NUCLEOTIDE SEQUENCE [LARGE SCALE GENOMIC DNA]</scope>
    <source>
        <strain evidence="3 4">ASV49</strain>
    </source>
</reference>
<comment type="caution">
    <text evidence="3">The sequence shown here is derived from an EMBL/GenBank/DDBJ whole genome shotgun (WGS) entry which is preliminary data.</text>
</comment>
<keyword evidence="2" id="KW-1133">Transmembrane helix</keyword>
<feature type="transmembrane region" description="Helical" evidence="2">
    <location>
        <begin position="63"/>
        <end position="83"/>
    </location>
</feature>
<dbReference type="EMBL" id="JASXSZ010000005">
    <property type="protein sequence ID" value="MDL9980735.1"/>
    <property type="molecule type" value="Genomic_DNA"/>
</dbReference>
<evidence type="ECO:0000313" key="3">
    <source>
        <dbReference type="EMBL" id="MDL9980735.1"/>
    </source>
</evidence>